<evidence type="ECO:0000256" key="8">
    <source>
        <dbReference type="ARBA" id="ARBA00022842"/>
    </source>
</evidence>
<feature type="domain" description="GHMP kinase C-terminal" evidence="14">
    <location>
        <begin position="286"/>
        <end position="367"/>
    </location>
</feature>
<keyword evidence="4 11" id="KW-0479">Metal-binding</keyword>
<keyword evidence="8 11" id="KW-0460">Magnesium</keyword>
<evidence type="ECO:0000256" key="2">
    <source>
        <dbReference type="ARBA" id="ARBA00022490"/>
    </source>
</evidence>
<keyword evidence="2 11" id="KW-0963">Cytoplasm</keyword>
<feature type="binding site" evidence="11">
    <location>
        <begin position="124"/>
        <end position="130"/>
    </location>
    <ligand>
        <name>ATP</name>
        <dbReference type="ChEBI" id="CHEBI:30616"/>
    </ligand>
</feature>
<dbReference type="SUPFAM" id="SSF55060">
    <property type="entry name" value="GHMP Kinase, C-terminal domain"/>
    <property type="match status" value="1"/>
</dbReference>
<dbReference type="EC" id="2.7.1.6" evidence="11 12"/>
<dbReference type="InterPro" id="IPR019741">
    <property type="entry name" value="Galactokinase_CS"/>
</dbReference>
<evidence type="ECO:0000256" key="5">
    <source>
        <dbReference type="ARBA" id="ARBA00022741"/>
    </source>
</evidence>
<dbReference type="PANTHER" id="PTHR10457">
    <property type="entry name" value="MEVALONATE KINASE/GALACTOKINASE"/>
    <property type="match status" value="1"/>
</dbReference>
<keyword evidence="9 11" id="KW-0299">Galactose metabolism</keyword>
<organism evidence="16 17">
    <name type="scientific">Secundilactobacillus folii</name>
    <dbReference type="NCBI Taxonomy" id="2678357"/>
    <lineage>
        <taxon>Bacteria</taxon>
        <taxon>Bacillati</taxon>
        <taxon>Bacillota</taxon>
        <taxon>Bacilli</taxon>
        <taxon>Lactobacillales</taxon>
        <taxon>Lactobacillaceae</taxon>
        <taxon>Secundilactobacillus</taxon>
    </lineage>
</organism>
<dbReference type="Pfam" id="PF00288">
    <property type="entry name" value="GHMP_kinases_N"/>
    <property type="match status" value="1"/>
</dbReference>
<dbReference type="InterPro" id="IPR006203">
    <property type="entry name" value="GHMP_knse_ATP-bd_CS"/>
</dbReference>
<dbReference type="InterPro" id="IPR019539">
    <property type="entry name" value="GalKase_N"/>
</dbReference>
<evidence type="ECO:0000256" key="10">
    <source>
        <dbReference type="ARBA" id="ARBA00023277"/>
    </source>
</evidence>
<keyword evidence="10 11" id="KW-0119">Carbohydrate metabolism</keyword>
<dbReference type="Pfam" id="PF08544">
    <property type="entry name" value="GHMP_kinases_C"/>
    <property type="match status" value="1"/>
</dbReference>
<feature type="binding site" evidence="11">
    <location>
        <begin position="33"/>
        <end position="36"/>
    </location>
    <ligand>
        <name>substrate</name>
    </ligand>
</feature>
<evidence type="ECO:0000259" key="14">
    <source>
        <dbReference type="Pfam" id="PF08544"/>
    </source>
</evidence>
<dbReference type="Proteomes" id="UP000466388">
    <property type="component" value="Unassembled WGS sequence"/>
</dbReference>
<dbReference type="NCBIfam" id="TIGR00131">
    <property type="entry name" value="gal_kin"/>
    <property type="match status" value="1"/>
</dbReference>
<dbReference type="NCBIfam" id="NF003705">
    <property type="entry name" value="PRK05322.1"/>
    <property type="match status" value="1"/>
</dbReference>
<evidence type="ECO:0000256" key="6">
    <source>
        <dbReference type="ARBA" id="ARBA00022777"/>
    </source>
</evidence>
<dbReference type="InterPro" id="IPR006204">
    <property type="entry name" value="GHMP_kinase_N_dom"/>
</dbReference>
<keyword evidence="5 11" id="KW-0547">Nucleotide-binding</keyword>
<dbReference type="PROSITE" id="PS00106">
    <property type="entry name" value="GALACTOKINASE"/>
    <property type="match status" value="1"/>
</dbReference>
<dbReference type="GO" id="GO:0000287">
    <property type="term" value="F:magnesium ion binding"/>
    <property type="evidence" value="ECO:0007669"/>
    <property type="project" value="UniProtKB-UniRule"/>
</dbReference>
<comment type="similarity">
    <text evidence="1 11">Belongs to the GHMP kinase family. GalK subfamily.</text>
</comment>
<dbReference type="FunFam" id="3.30.70.890:FF:000001">
    <property type="entry name" value="Galactokinase"/>
    <property type="match status" value="1"/>
</dbReference>
<evidence type="ECO:0000259" key="15">
    <source>
        <dbReference type="Pfam" id="PF10509"/>
    </source>
</evidence>
<dbReference type="GO" id="GO:0005524">
    <property type="term" value="F:ATP binding"/>
    <property type="evidence" value="ECO:0007669"/>
    <property type="project" value="UniProtKB-UniRule"/>
</dbReference>
<feature type="domain" description="GHMP kinase N-terminal" evidence="13">
    <location>
        <begin position="97"/>
        <end position="182"/>
    </location>
</feature>
<comment type="pathway">
    <text evidence="11">Carbohydrate metabolism; galactose metabolism.</text>
</comment>
<dbReference type="InterPro" id="IPR014721">
    <property type="entry name" value="Ribsml_uS5_D2-typ_fold_subgr"/>
</dbReference>
<dbReference type="HAMAP" id="MF_00246">
    <property type="entry name" value="Galactokinase"/>
    <property type="match status" value="1"/>
</dbReference>
<dbReference type="InterPro" id="IPR022963">
    <property type="entry name" value="Galactokinase_bac"/>
</dbReference>
<gene>
    <name evidence="11" type="primary">galK</name>
    <name evidence="16" type="ORF">GM612_05020</name>
</gene>
<dbReference type="InterPro" id="IPR000705">
    <property type="entry name" value="Galactokinase"/>
</dbReference>
<evidence type="ECO:0000256" key="11">
    <source>
        <dbReference type="HAMAP-Rule" id="MF_00246"/>
    </source>
</evidence>
<protein>
    <recommendedName>
        <fullName evidence="11 12">Galactokinase</fullName>
        <ecNumber evidence="11 12">2.7.1.6</ecNumber>
    </recommendedName>
    <alternativeName>
        <fullName evidence="11">Galactose kinase</fullName>
    </alternativeName>
</protein>
<reference evidence="16 17" key="1">
    <citation type="submission" date="2019-11" db="EMBL/GenBank/DDBJ databases">
        <title>Lactobacillus sp. nov. CRM56-3, isolated from fermented tea leaves.</title>
        <authorList>
            <person name="Phuengjayaem S."/>
            <person name="Tanasupawat S."/>
        </authorList>
    </citation>
    <scope>NUCLEOTIDE SEQUENCE [LARGE SCALE GENOMIC DNA]</scope>
    <source>
        <strain evidence="16 17">CRM56-3</strain>
    </source>
</reference>
<dbReference type="FunFam" id="3.30.230.10:FF:000017">
    <property type="entry name" value="Galactokinase"/>
    <property type="match status" value="1"/>
</dbReference>
<dbReference type="AlphaFoldDB" id="A0A7X2XUP4"/>
<sequence>MDYQSLKDEFNTAFGYQGERVYFSPGRINLIGEHTDYNGGNVFPCAISMGTYGVYAPRDDNQVRVYSANLPDAGIITYQIDQLAFDKNDSWVKFPKGVMYEMAKQGKTIDHGFDLFVHGDLPDASGLSSSASIELLIGNILNQEFNWGVDQLTLVKNGQAVENDYLGLNTGIMDQFAIGMGKKDQAVLLDTNTLKYEYVPVELGDNVVVIMNTNKRRELTDSKYNERRAECEKALALIQKGGVDVKTLGDLSQEEFDKDAYLINDDTLIKRARHAVIENQRTLRAKKALTEGQLDEFGKLVNASHVSLHYDYEVTGKELDTLAETAWKQPGVLGARMTGAGFGGCAIAIVNKANVDDFIKNVGDVYKKEIGYAASFYVANIADGPRQITA</sequence>
<dbReference type="GO" id="GO:0005829">
    <property type="term" value="C:cytosol"/>
    <property type="evidence" value="ECO:0007669"/>
    <property type="project" value="TreeGrafter"/>
</dbReference>
<evidence type="ECO:0000256" key="3">
    <source>
        <dbReference type="ARBA" id="ARBA00022679"/>
    </source>
</evidence>
<feature type="domain" description="Galactokinase N-terminal" evidence="15">
    <location>
        <begin position="9"/>
        <end position="57"/>
    </location>
</feature>
<dbReference type="GO" id="GO:0004335">
    <property type="term" value="F:galactokinase activity"/>
    <property type="evidence" value="ECO:0007669"/>
    <property type="project" value="UniProtKB-UniRule"/>
</dbReference>
<feature type="binding site" evidence="11">
    <location>
        <position position="224"/>
    </location>
    <ligand>
        <name>substrate</name>
    </ligand>
</feature>
<dbReference type="SUPFAM" id="SSF54211">
    <property type="entry name" value="Ribosomal protein S5 domain 2-like"/>
    <property type="match status" value="1"/>
</dbReference>
<keyword evidence="3 11" id="KW-0808">Transferase</keyword>
<dbReference type="Gene3D" id="3.30.70.890">
    <property type="entry name" value="GHMP kinase, C-terminal domain"/>
    <property type="match status" value="1"/>
</dbReference>
<evidence type="ECO:0000313" key="16">
    <source>
        <dbReference type="EMBL" id="MTV82012.1"/>
    </source>
</evidence>
<dbReference type="InterPro" id="IPR013750">
    <property type="entry name" value="GHMP_kinase_C_dom"/>
</dbReference>
<feature type="binding site" evidence="11">
    <location>
        <position position="162"/>
    </location>
    <ligand>
        <name>Mg(2+)</name>
        <dbReference type="ChEBI" id="CHEBI:18420"/>
    </ligand>
</feature>
<dbReference type="GO" id="GO:0006012">
    <property type="term" value="P:galactose metabolic process"/>
    <property type="evidence" value="ECO:0007669"/>
    <property type="project" value="UniProtKB-UniRule"/>
</dbReference>
<proteinExistence type="inferred from homology"/>
<dbReference type="Gene3D" id="3.30.230.10">
    <property type="match status" value="1"/>
</dbReference>
<evidence type="ECO:0000256" key="4">
    <source>
        <dbReference type="ARBA" id="ARBA00022723"/>
    </source>
</evidence>
<comment type="catalytic activity">
    <reaction evidence="11">
        <text>alpha-D-galactose + ATP = alpha-D-galactose 1-phosphate + ADP + H(+)</text>
        <dbReference type="Rhea" id="RHEA:13553"/>
        <dbReference type="ChEBI" id="CHEBI:15378"/>
        <dbReference type="ChEBI" id="CHEBI:28061"/>
        <dbReference type="ChEBI" id="CHEBI:30616"/>
        <dbReference type="ChEBI" id="CHEBI:58336"/>
        <dbReference type="ChEBI" id="CHEBI:456216"/>
        <dbReference type="EC" id="2.7.1.6"/>
    </reaction>
</comment>
<comment type="function">
    <text evidence="11">Catalyzes the transfer of the gamma-phosphate of ATP to D-galactose to form alpha-D-galactose-1-phosphate (Gal-1-P).</text>
</comment>
<keyword evidence="7 11" id="KW-0067">ATP-binding</keyword>
<name>A0A7X2XUP4_9LACO</name>
<comment type="caution">
    <text evidence="16">The sequence shown here is derived from an EMBL/GenBank/DDBJ whole genome shotgun (WGS) entry which is preliminary data.</text>
</comment>
<feature type="site" description="Transition state stabilizer" evidence="11">
    <location>
        <position position="27"/>
    </location>
</feature>
<dbReference type="PANTHER" id="PTHR10457:SF7">
    <property type="entry name" value="GALACTOKINASE-RELATED"/>
    <property type="match status" value="1"/>
</dbReference>
<keyword evidence="17" id="KW-1185">Reference proteome</keyword>
<evidence type="ECO:0000256" key="1">
    <source>
        <dbReference type="ARBA" id="ARBA00006566"/>
    </source>
</evidence>
<evidence type="ECO:0000256" key="12">
    <source>
        <dbReference type="NCBIfam" id="TIGR00131"/>
    </source>
</evidence>
<dbReference type="EMBL" id="WNJO01000005">
    <property type="protein sequence ID" value="MTV82012.1"/>
    <property type="molecule type" value="Genomic_DNA"/>
</dbReference>
<feature type="binding site" evidence="11">
    <location>
        <position position="67"/>
    </location>
    <ligand>
        <name>ATP</name>
        <dbReference type="ChEBI" id="CHEBI:30616"/>
    </ligand>
</feature>
<dbReference type="PROSITE" id="PS00627">
    <property type="entry name" value="GHMP_KINASES_ATP"/>
    <property type="match status" value="1"/>
</dbReference>
<dbReference type="InterPro" id="IPR036554">
    <property type="entry name" value="GHMP_kinase_C_sf"/>
</dbReference>
<dbReference type="InterPro" id="IPR006206">
    <property type="entry name" value="Mevalonate/galactokinase"/>
</dbReference>
<feature type="binding site" evidence="11">
    <location>
        <position position="130"/>
    </location>
    <ligand>
        <name>Mg(2+)</name>
        <dbReference type="ChEBI" id="CHEBI:18420"/>
    </ligand>
</feature>
<evidence type="ECO:0000256" key="7">
    <source>
        <dbReference type="ARBA" id="ARBA00022840"/>
    </source>
</evidence>
<evidence type="ECO:0000313" key="17">
    <source>
        <dbReference type="Proteomes" id="UP000466388"/>
    </source>
</evidence>
<dbReference type="PIRSF" id="PIRSF000530">
    <property type="entry name" value="Galactokinase"/>
    <property type="match status" value="1"/>
</dbReference>
<dbReference type="PRINTS" id="PR00473">
    <property type="entry name" value="GALCTOKINASE"/>
</dbReference>
<dbReference type="RefSeq" id="WP_155431295.1">
    <property type="nucleotide sequence ID" value="NZ_WNJO01000005.1"/>
</dbReference>
<keyword evidence="6 11" id="KW-0418">Kinase</keyword>
<feature type="active site" description="Proton acceptor" evidence="11">
    <location>
        <position position="174"/>
    </location>
</feature>
<dbReference type="PRINTS" id="PR00959">
    <property type="entry name" value="MEVGALKINASE"/>
</dbReference>
<dbReference type="Pfam" id="PF10509">
    <property type="entry name" value="GalKase_gal_bdg"/>
    <property type="match status" value="1"/>
</dbReference>
<dbReference type="UniPathway" id="UPA00214"/>
<accession>A0A7X2XUP4</accession>
<comment type="subcellular location">
    <subcellularLocation>
        <location evidence="11">Cytoplasm</location>
    </subcellularLocation>
</comment>
<dbReference type="InterPro" id="IPR020568">
    <property type="entry name" value="Ribosomal_Su5_D2-typ_SF"/>
</dbReference>
<evidence type="ECO:0000259" key="13">
    <source>
        <dbReference type="Pfam" id="PF00288"/>
    </source>
</evidence>
<evidence type="ECO:0000256" key="9">
    <source>
        <dbReference type="ARBA" id="ARBA00023144"/>
    </source>
</evidence>